<dbReference type="Gene3D" id="3.40.50.12710">
    <property type="match status" value="1"/>
</dbReference>
<evidence type="ECO:0000313" key="4">
    <source>
        <dbReference type="Proteomes" id="UP000241167"/>
    </source>
</evidence>
<keyword evidence="2 3" id="KW-0808">Transferase</keyword>
<organism evidence="3 4">
    <name type="scientific">Allosphingosinicella deserti</name>
    <dbReference type="NCBI Taxonomy" id="2116704"/>
    <lineage>
        <taxon>Bacteria</taxon>
        <taxon>Pseudomonadati</taxon>
        <taxon>Pseudomonadota</taxon>
        <taxon>Alphaproteobacteria</taxon>
        <taxon>Sphingomonadales</taxon>
        <taxon>Sphingomonadaceae</taxon>
        <taxon>Allosphingosinicella</taxon>
    </lineage>
</organism>
<evidence type="ECO:0000256" key="1">
    <source>
        <dbReference type="ARBA" id="ARBA00022603"/>
    </source>
</evidence>
<accession>A0A2P7QME0</accession>
<sequence>MAEANAAYYGYRDPLGRDFITAPEISQMFGELVGLWIADLWSRAGAPSIRYVELGPGRGTLAADALRAMRAASLAPEVHFVETSRTLRAAQAQRVPTATWHDRFADIPGDEPLIVVANEFFDALPIRQFVRGRSAWHERLVRIEGDSFVPAAGPAVPAGAIPASLGDAIEGSILEIAPTSAAVAGDVADAIAVRGGAALVFDYGHVRTGFGDTLQAMAANRYADPWAAPGEQDLTAHVDFQALGEAAGASGVRLFGPTTQGAWLGELGIDVRTEALSRAAPDRAPEIASARDRLVSPRQMGSLFKAMAFVAEGWPHPAGF</sequence>
<dbReference type="Proteomes" id="UP000241167">
    <property type="component" value="Unassembled WGS sequence"/>
</dbReference>
<dbReference type="InterPro" id="IPR029063">
    <property type="entry name" value="SAM-dependent_MTases_sf"/>
</dbReference>
<comment type="caution">
    <text evidence="3">The sequence shown here is derived from an EMBL/GenBank/DDBJ whole genome shotgun (WGS) entry which is preliminary data.</text>
</comment>
<dbReference type="Pfam" id="PF02636">
    <property type="entry name" value="Methyltransf_28"/>
    <property type="match status" value="1"/>
</dbReference>
<keyword evidence="4" id="KW-1185">Reference proteome</keyword>
<dbReference type="InterPro" id="IPR038375">
    <property type="entry name" value="NDUFAF7_sf"/>
</dbReference>
<protein>
    <submittedName>
        <fullName evidence="3">Methyltransferase</fullName>
    </submittedName>
</protein>
<gene>
    <name evidence="3" type="ORF">C7I55_16510</name>
</gene>
<reference evidence="3 4" key="1">
    <citation type="submission" date="2018-03" db="EMBL/GenBank/DDBJ databases">
        <title>The draft genome of Sphingosinicella sp. GL-C-18.</title>
        <authorList>
            <person name="Liu L."/>
            <person name="Li L."/>
            <person name="Liang L."/>
            <person name="Zhang X."/>
            <person name="Wang T."/>
        </authorList>
    </citation>
    <scope>NUCLEOTIDE SEQUENCE [LARGE SCALE GENOMIC DNA]</scope>
    <source>
        <strain evidence="3 4">GL-C-18</strain>
    </source>
</reference>
<dbReference type="SUPFAM" id="SSF53335">
    <property type="entry name" value="S-adenosyl-L-methionine-dependent methyltransferases"/>
    <property type="match status" value="1"/>
</dbReference>
<dbReference type="GO" id="GO:0032259">
    <property type="term" value="P:methylation"/>
    <property type="evidence" value="ECO:0007669"/>
    <property type="project" value="UniProtKB-KW"/>
</dbReference>
<keyword evidence="1 3" id="KW-0489">Methyltransferase</keyword>
<proteinExistence type="predicted"/>
<dbReference type="OrthoDB" id="9794208at2"/>
<dbReference type="InterPro" id="IPR003788">
    <property type="entry name" value="NDUFAF7"/>
</dbReference>
<name>A0A2P7QME0_9SPHN</name>
<evidence type="ECO:0000256" key="2">
    <source>
        <dbReference type="ARBA" id="ARBA00022679"/>
    </source>
</evidence>
<dbReference type="EMBL" id="PXYI01000005">
    <property type="protein sequence ID" value="PSJ39115.1"/>
    <property type="molecule type" value="Genomic_DNA"/>
</dbReference>
<dbReference type="PANTHER" id="PTHR12049:SF7">
    <property type="entry name" value="PROTEIN ARGININE METHYLTRANSFERASE NDUFAF7, MITOCHONDRIAL"/>
    <property type="match status" value="1"/>
</dbReference>
<dbReference type="GO" id="GO:0035243">
    <property type="term" value="F:protein-arginine omega-N symmetric methyltransferase activity"/>
    <property type="evidence" value="ECO:0007669"/>
    <property type="project" value="TreeGrafter"/>
</dbReference>
<dbReference type="AlphaFoldDB" id="A0A2P7QME0"/>
<evidence type="ECO:0000313" key="3">
    <source>
        <dbReference type="EMBL" id="PSJ39115.1"/>
    </source>
</evidence>
<dbReference type="PANTHER" id="PTHR12049">
    <property type="entry name" value="PROTEIN ARGININE METHYLTRANSFERASE NDUFAF7, MITOCHONDRIAL"/>
    <property type="match status" value="1"/>
</dbReference>